<evidence type="ECO:0000259" key="1">
    <source>
        <dbReference type="SMART" id="SM00347"/>
    </source>
</evidence>
<dbReference type="InterPro" id="IPR036388">
    <property type="entry name" value="WH-like_DNA-bd_sf"/>
</dbReference>
<dbReference type="InterPro" id="IPR000835">
    <property type="entry name" value="HTH_MarR-typ"/>
</dbReference>
<dbReference type="Proteomes" id="UP000006377">
    <property type="component" value="Chromosome"/>
</dbReference>
<dbReference type="HOGENOM" id="CLU_136184_0_0_5"/>
<dbReference type="InterPro" id="IPR036390">
    <property type="entry name" value="WH_DNA-bd_sf"/>
</dbReference>
<organism evidence="2 3">
    <name type="scientific">Parvibaculum lavamentivorans (strain DS-1 / DSM 13023 / NCIMB 13966)</name>
    <dbReference type="NCBI Taxonomy" id="402881"/>
    <lineage>
        <taxon>Bacteria</taxon>
        <taxon>Pseudomonadati</taxon>
        <taxon>Pseudomonadota</taxon>
        <taxon>Alphaproteobacteria</taxon>
        <taxon>Hyphomicrobiales</taxon>
        <taxon>Parvibaculaceae</taxon>
        <taxon>Parvibaculum</taxon>
    </lineage>
</organism>
<name>A7HYW6_PARL1</name>
<gene>
    <name evidence="2" type="ordered locus">Plav_3500</name>
</gene>
<dbReference type="OrthoDB" id="8446812at2"/>
<dbReference type="EMBL" id="CP000774">
    <property type="protein sequence ID" value="ABS65099.1"/>
    <property type="molecule type" value="Genomic_DNA"/>
</dbReference>
<dbReference type="Pfam" id="PF13463">
    <property type="entry name" value="HTH_27"/>
    <property type="match status" value="1"/>
</dbReference>
<dbReference type="GO" id="GO:0003700">
    <property type="term" value="F:DNA-binding transcription factor activity"/>
    <property type="evidence" value="ECO:0007669"/>
    <property type="project" value="InterPro"/>
</dbReference>
<accession>A7HYW6</accession>
<feature type="domain" description="HTH marR-type" evidence="1">
    <location>
        <begin position="38"/>
        <end position="148"/>
    </location>
</feature>
<dbReference type="Gene3D" id="1.10.10.10">
    <property type="entry name" value="Winged helix-like DNA-binding domain superfamily/Winged helix DNA-binding domain"/>
    <property type="match status" value="1"/>
</dbReference>
<evidence type="ECO:0000313" key="3">
    <source>
        <dbReference type="Proteomes" id="UP000006377"/>
    </source>
</evidence>
<reference evidence="2 3" key="1">
    <citation type="journal article" date="2011" name="Stand. Genomic Sci.">
        <title>Complete genome sequence of Parvibaculum lavamentivorans type strain (DS-1(T)).</title>
        <authorList>
            <person name="Schleheck D."/>
            <person name="Weiss M."/>
            <person name="Pitluck S."/>
            <person name="Bruce D."/>
            <person name="Land M.L."/>
            <person name="Han S."/>
            <person name="Saunders E."/>
            <person name="Tapia R."/>
            <person name="Detter C."/>
            <person name="Brettin T."/>
            <person name="Han J."/>
            <person name="Woyke T."/>
            <person name="Goodwin L."/>
            <person name="Pennacchio L."/>
            <person name="Nolan M."/>
            <person name="Cook A.M."/>
            <person name="Kjelleberg S."/>
            <person name="Thomas T."/>
        </authorList>
    </citation>
    <scope>NUCLEOTIDE SEQUENCE [LARGE SCALE GENOMIC DNA]</scope>
    <source>
        <strain evidence="3">DS-1 / DSM 13023 / NCIMB 13966</strain>
    </source>
</reference>
<dbReference type="eggNOG" id="COG1846">
    <property type="taxonomic scope" value="Bacteria"/>
</dbReference>
<dbReference type="KEGG" id="pla:Plav_3500"/>
<proteinExistence type="predicted"/>
<dbReference type="STRING" id="402881.Plav_3500"/>
<evidence type="ECO:0000313" key="2">
    <source>
        <dbReference type="EMBL" id="ABS65099.1"/>
    </source>
</evidence>
<dbReference type="AlphaFoldDB" id="A7HYW6"/>
<sequence>MAAKKAGNKGKEAVPQAALRFLEYYYPIHYKAGIGVEDALRGGQLSRHQVAMLWLIHSEGANGREMNRKAIERSLETWFEISGAAITKALRAMAQPPLELVRLVEDPKSGREKIVILTPKGEAHMRKMIAGGEAYVQRIIDHMSDEEIERGLHFFKRVSEIVEMLR</sequence>
<dbReference type="SUPFAM" id="SSF46785">
    <property type="entry name" value="Winged helix' DNA-binding domain"/>
    <property type="match status" value="1"/>
</dbReference>
<dbReference type="SMART" id="SM00347">
    <property type="entry name" value="HTH_MARR"/>
    <property type="match status" value="1"/>
</dbReference>
<keyword evidence="3" id="KW-1185">Reference proteome</keyword>
<protein>
    <submittedName>
        <fullName evidence="2">Transcriptional regulator, MarR family</fullName>
    </submittedName>
</protein>
<dbReference type="RefSeq" id="WP_012112412.1">
    <property type="nucleotide sequence ID" value="NC_009719.1"/>
</dbReference>